<dbReference type="InterPro" id="IPR003593">
    <property type="entry name" value="AAA+_ATPase"/>
</dbReference>
<feature type="domain" description="ABC transporter" evidence="6">
    <location>
        <begin position="355"/>
        <end position="553"/>
    </location>
</feature>
<dbReference type="PANTHER" id="PTHR19211:SF6">
    <property type="entry name" value="BLL7188 PROTEIN"/>
    <property type="match status" value="1"/>
</dbReference>
<evidence type="ECO:0000259" key="6">
    <source>
        <dbReference type="PROSITE" id="PS50893"/>
    </source>
</evidence>
<dbReference type="Gene3D" id="3.40.50.300">
    <property type="entry name" value="P-loop containing nucleotide triphosphate hydrolases"/>
    <property type="match status" value="2"/>
</dbReference>
<feature type="domain" description="ABC transporter" evidence="6">
    <location>
        <begin position="2"/>
        <end position="249"/>
    </location>
</feature>
<keyword evidence="1" id="KW-0472">Membrane</keyword>
<keyword evidence="2" id="KW-0677">Repeat</keyword>
<keyword evidence="1" id="KW-1003">Cell membrane</keyword>
<name>A0A076PQ31_COMTE</name>
<protein>
    <submittedName>
        <fullName evidence="7">ABC transporter</fullName>
    </submittedName>
</protein>
<dbReference type="SMART" id="SM00382">
    <property type="entry name" value="AAA"/>
    <property type="match status" value="2"/>
</dbReference>
<dbReference type="GO" id="GO:0016887">
    <property type="term" value="F:ATP hydrolysis activity"/>
    <property type="evidence" value="ECO:0007669"/>
    <property type="project" value="InterPro"/>
</dbReference>
<dbReference type="EMBL" id="CP006704">
    <property type="protein sequence ID" value="AIJ46831.1"/>
    <property type="molecule type" value="Genomic_DNA"/>
</dbReference>
<evidence type="ECO:0000256" key="1">
    <source>
        <dbReference type="ARBA" id="ARBA00022475"/>
    </source>
</evidence>
<dbReference type="InterPro" id="IPR027417">
    <property type="entry name" value="P-loop_NTPase"/>
</dbReference>
<accession>A0A076PQ31</accession>
<dbReference type="FunFam" id="3.40.50.300:FF:001320">
    <property type="entry name" value="Heme ABC transporter ATP-binding protein"/>
    <property type="match status" value="1"/>
</dbReference>
<dbReference type="HOGENOM" id="CLU_000604_36_0_4"/>
<sequence length="553" mass="60103">MFGINSSHGSMTEAHLTLHGVSYTLPNGRPLFSNLCCNFGSLRSALVGRNGVGKTVLARILAGELSPGCGSVTRAGRIHYLPQNPLASRPDLSLAALAGLGGTLQALERIEQGSCEASDFELLAERWDIHQQFQTQLERVGLPRLSPQTPASRLSGGQAMQVALLGAQLAQADFLILDEPSNHLDAASRSALAQQLQQWRGGLLLISHDRVLLEIMDSVAELSASAITVYGGNYSFYREVRQQQSRNAKDELARLKLERSRAEQALRTQQERQSRRQARGEKLGKNGNQAKILLDAGKERAQASGGKLATQQTAAREVLNQSVREAALALQRQVDWQAESIHWHLPQGLTNLGDRMVAELREVQLPHVARHSPLSLVLRAGQRMAITGPNGCGKSTLLQLLATQLQPLEGECKLNVTHAVLDQHQSLLQPASSVLGQLLAASPSTPESLQRMRLAQLGLDARHIDQPTAQLSGGERLKAAMACALYRDQPAQLLLLDEPDNHLDLPSLQALESILRQYPGTLLIVSHDAMLLQALELTHQLSFAAGTWTLTAL</sequence>
<dbReference type="Pfam" id="PF00005">
    <property type="entry name" value="ABC_tran"/>
    <property type="match status" value="2"/>
</dbReference>
<evidence type="ECO:0000256" key="3">
    <source>
        <dbReference type="ARBA" id="ARBA00022741"/>
    </source>
</evidence>
<evidence type="ECO:0000313" key="8">
    <source>
        <dbReference type="Proteomes" id="UP000028782"/>
    </source>
</evidence>
<dbReference type="PANTHER" id="PTHR19211">
    <property type="entry name" value="ATP-BINDING TRANSPORT PROTEIN-RELATED"/>
    <property type="match status" value="1"/>
</dbReference>
<organism evidence="7 8">
    <name type="scientific">Comamonas testosteroni TK102</name>
    <dbReference type="NCBI Taxonomy" id="1392005"/>
    <lineage>
        <taxon>Bacteria</taxon>
        <taxon>Pseudomonadati</taxon>
        <taxon>Pseudomonadota</taxon>
        <taxon>Betaproteobacteria</taxon>
        <taxon>Burkholderiales</taxon>
        <taxon>Comamonadaceae</taxon>
        <taxon>Comamonas</taxon>
    </lineage>
</organism>
<evidence type="ECO:0000256" key="2">
    <source>
        <dbReference type="ARBA" id="ARBA00022737"/>
    </source>
</evidence>
<proteinExistence type="predicted"/>
<dbReference type="SUPFAM" id="SSF52540">
    <property type="entry name" value="P-loop containing nucleoside triphosphate hydrolases"/>
    <property type="match status" value="2"/>
</dbReference>
<gene>
    <name evidence="7" type="ORF">O987_13570</name>
</gene>
<dbReference type="InterPro" id="IPR003439">
    <property type="entry name" value="ABC_transporter-like_ATP-bd"/>
</dbReference>
<evidence type="ECO:0000313" key="7">
    <source>
        <dbReference type="EMBL" id="AIJ46831.1"/>
    </source>
</evidence>
<reference evidence="7 8" key="1">
    <citation type="journal article" date="2014" name="Genome Announc.">
        <title>Complete Genome Sequence of Polychlorinated Biphenyl Degrader Comamonas testosteroni TK102 (NBRC 109938).</title>
        <authorList>
            <person name="Fukuda K."/>
            <person name="Hosoyama A."/>
            <person name="Tsuchikane K."/>
            <person name="Ohji S."/>
            <person name="Yamazoe A."/>
            <person name="Fujita N."/>
            <person name="Shintani M."/>
            <person name="Kimbara K."/>
        </authorList>
    </citation>
    <scope>NUCLEOTIDE SEQUENCE [LARGE SCALE GENOMIC DNA]</scope>
    <source>
        <strain evidence="7">TK102</strain>
    </source>
</reference>
<evidence type="ECO:0000256" key="5">
    <source>
        <dbReference type="SAM" id="MobiDB-lite"/>
    </source>
</evidence>
<dbReference type="Proteomes" id="UP000028782">
    <property type="component" value="Chromosome"/>
</dbReference>
<evidence type="ECO:0000256" key="4">
    <source>
        <dbReference type="ARBA" id="ARBA00022840"/>
    </source>
</evidence>
<dbReference type="GO" id="GO:0005524">
    <property type="term" value="F:ATP binding"/>
    <property type="evidence" value="ECO:0007669"/>
    <property type="project" value="UniProtKB-KW"/>
</dbReference>
<dbReference type="InterPro" id="IPR050611">
    <property type="entry name" value="ABCF"/>
</dbReference>
<dbReference type="PROSITE" id="PS50893">
    <property type="entry name" value="ABC_TRANSPORTER_2"/>
    <property type="match status" value="2"/>
</dbReference>
<feature type="region of interest" description="Disordered" evidence="5">
    <location>
        <begin position="263"/>
        <end position="288"/>
    </location>
</feature>
<keyword evidence="3" id="KW-0547">Nucleotide-binding</keyword>
<keyword evidence="4" id="KW-0067">ATP-binding</keyword>
<dbReference type="KEGG" id="ctes:O987_13570"/>
<feature type="compositionally biased region" description="Basic and acidic residues" evidence="5">
    <location>
        <begin position="263"/>
        <end position="284"/>
    </location>
</feature>
<dbReference type="AlphaFoldDB" id="A0A076PQ31"/>